<dbReference type="PANTHER" id="PTHR32179">
    <property type="entry name" value="NICOTINATE-NUCLEOTIDE PYROPHOSPHORYLASE [CARBOXYLATING]"/>
    <property type="match status" value="1"/>
</dbReference>
<dbReference type="Gene3D" id="3.20.20.70">
    <property type="entry name" value="Aldolase class I"/>
    <property type="match status" value="1"/>
</dbReference>
<comment type="caution">
    <text evidence="8">The sequence shown here is derived from an EMBL/GenBank/DDBJ whole genome shotgun (WGS) entry which is preliminary data.</text>
</comment>
<dbReference type="SUPFAM" id="SSF51690">
    <property type="entry name" value="Nicotinate/Quinolinate PRTase C-terminal domain-like"/>
    <property type="match status" value="1"/>
</dbReference>
<dbReference type="InterPro" id="IPR037128">
    <property type="entry name" value="Quinolinate_PRibosylTase_N_sf"/>
</dbReference>
<evidence type="ECO:0000256" key="4">
    <source>
        <dbReference type="ARBA" id="ARBA00022679"/>
    </source>
</evidence>
<dbReference type="InterPro" id="IPR002638">
    <property type="entry name" value="Quinolinate_PRibosylTrfase_C"/>
</dbReference>
<dbReference type="OrthoDB" id="8216773at2"/>
<reference evidence="9" key="1">
    <citation type="submission" date="2018-06" db="EMBL/GenBank/DDBJ databases">
        <authorList>
            <person name="Khan S.A."/>
        </authorList>
    </citation>
    <scope>NUCLEOTIDE SEQUENCE [LARGE SCALE GENOMIC DNA]</scope>
    <source>
        <strain evidence="9">DB-1506</strain>
    </source>
</reference>
<keyword evidence="3 5" id="KW-0328">Glycosyltransferase</keyword>
<dbReference type="InterPro" id="IPR013785">
    <property type="entry name" value="Aldolase_TIM"/>
</dbReference>
<dbReference type="GO" id="GO:0005737">
    <property type="term" value="C:cytoplasm"/>
    <property type="evidence" value="ECO:0007669"/>
    <property type="project" value="TreeGrafter"/>
</dbReference>
<dbReference type="NCBIfam" id="TIGR01334">
    <property type="entry name" value="modD"/>
    <property type="match status" value="1"/>
</dbReference>
<evidence type="ECO:0000259" key="7">
    <source>
        <dbReference type="Pfam" id="PF02749"/>
    </source>
</evidence>
<dbReference type="SUPFAM" id="SSF54675">
    <property type="entry name" value="Nicotinate/Quinolinate PRTase N-terminal domain-like"/>
    <property type="match status" value="1"/>
</dbReference>
<dbReference type="Pfam" id="PF02749">
    <property type="entry name" value="QRPTase_N"/>
    <property type="match status" value="1"/>
</dbReference>
<keyword evidence="9" id="KW-1185">Reference proteome</keyword>
<dbReference type="EMBL" id="QLIX01000049">
    <property type="protein sequence ID" value="RAI54575.1"/>
    <property type="molecule type" value="Genomic_DNA"/>
</dbReference>
<evidence type="ECO:0000259" key="6">
    <source>
        <dbReference type="Pfam" id="PF01729"/>
    </source>
</evidence>
<dbReference type="FunFam" id="3.20.20.70:FF:000030">
    <property type="entry name" value="Nicotinate-nucleotide pyrophosphorylase, carboxylating"/>
    <property type="match status" value="1"/>
</dbReference>
<accession>A0A327LXB6</accession>
<feature type="domain" description="Quinolinate phosphoribosyl transferase N-terminal" evidence="7">
    <location>
        <begin position="22"/>
        <end position="106"/>
    </location>
</feature>
<dbReference type="InterPro" id="IPR027277">
    <property type="entry name" value="NadC/ModD"/>
</dbReference>
<evidence type="ECO:0000256" key="2">
    <source>
        <dbReference type="ARBA" id="ARBA00019205"/>
    </source>
</evidence>
<dbReference type="GO" id="GO:0009435">
    <property type="term" value="P:NAD+ biosynthetic process"/>
    <property type="evidence" value="ECO:0007669"/>
    <property type="project" value="InterPro"/>
</dbReference>
<dbReference type="PANTHER" id="PTHR32179:SF4">
    <property type="entry name" value="PYROPHOSPHORYLASE MODD-RELATED"/>
    <property type="match status" value="1"/>
</dbReference>
<evidence type="ECO:0000256" key="5">
    <source>
        <dbReference type="PIRNR" id="PIRNR006250"/>
    </source>
</evidence>
<evidence type="ECO:0000313" key="8">
    <source>
        <dbReference type="EMBL" id="RAI54575.1"/>
    </source>
</evidence>
<dbReference type="GO" id="GO:0034213">
    <property type="term" value="P:quinolinate catabolic process"/>
    <property type="evidence" value="ECO:0007669"/>
    <property type="project" value="TreeGrafter"/>
</dbReference>
<proteinExistence type="inferred from homology"/>
<dbReference type="PIRSF" id="PIRSF006250">
    <property type="entry name" value="NadC_ModD"/>
    <property type="match status" value="1"/>
</dbReference>
<sequence length="291" mass="30626">MPFLLPDARLEALLREDAPYGDMTTLGLGIGDRPGRVALRAGAPMTVCGVEEAERLFLLAGCETVRRFAASGCQLEQGAEILQADGPAAALHMAHRTAQVLLEVSSGVATRARRILLAARQGRHEIAVACTRKHLPGTKDIMLKAVLAAGCSAHRFSLSESVLVFAQHRAFLGRVPPREWIARLRAAQPERRIVVEAGNVDEAVLLANSGVDCVQLDHMAPEQVAEAVRAIAALGRAVPVAVTGGIHEGNAASYAAAGAQLLVTSAPYAAAPLDVKVLMQDASAVLHQARA</sequence>
<dbReference type="Pfam" id="PF01729">
    <property type="entry name" value="QRPTase_C"/>
    <property type="match status" value="1"/>
</dbReference>
<dbReference type="AlphaFoldDB" id="A0A327LXB6"/>
<dbReference type="Proteomes" id="UP000249065">
    <property type="component" value="Unassembled WGS sequence"/>
</dbReference>
<dbReference type="GO" id="GO:0004514">
    <property type="term" value="F:nicotinate-nucleotide diphosphorylase (carboxylating) activity"/>
    <property type="evidence" value="ECO:0007669"/>
    <property type="project" value="InterPro"/>
</dbReference>
<keyword evidence="4 5" id="KW-0808">Transferase</keyword>
<name>A0A327LXB6_9PROT</name>
<organism evidence="8 9">
    <name type="scientific">Roseicella frigidaeris</name>
    <dbReference type="NCBI Taxonomy" id="2230885"/>
    <lineage>
        <taxon>Bacteria</taxon>
        <taxon>Pseudomonadati</taxon>
        <taxon>Pseudomonadota</taxon>
        <taxon>Alphaproteobacteria</taxon>
        <taxon>Acetobacterales</taxon>
        <taxon>Roseomonadaceae</taxon>
        <taxon>Roseicella</taxon>
    </lineage>
</organism>
<dbReference type="InterPro" id="IPR036068">
    <property type="entry name" value="Nicotinate_pribotase-like_C"/>
</dbReference>
<dbReference type="InterPro" id="IPR006242">
    <property type="entry name" value="ModD"/>
</dbReference>
<evidence type="ECO:0000256" key="3">
    <source>
        <dbReference type="ARBA" id="ARBA00022676"/>
    </source>
</evidence>
<dbReference type="RefSeq" id="WP_111472804.1">
    <property type="nucleotide sequence ID" value="NZ_QLIX01000049.1"/>
</dbReference>
<protein>
    <recommendedName>
        <fullName evidence="2">Putative pyrophosphorylase ModD</fullName>
    </recommendedName>
</protein>
<feature type="domain" description="Quinolinate phosphoribosyl transferase C-terminal" evidence="6">
    <location>
        <begin position="108"/>
        <end position="277"/>
    </location>
</feature>
<dbReference type="Gene3D" id="3.90.1170.20">
    <property type="entry name" value="Quinolinate phosphoribosyl transferase, N-terminal domain"/>
    <property type="match status" value="1"/>
</dbReference>
<evidence type="ECO:0000313" key="9">
    <source>
        <dbReference type="Proteomes" id="UP000249065"/>
    </source>
</evidence>
<comment type="similarity">
    <text evidence="1 5">Belongs to the NadC/ModD family.</text>
</comment>
<gene>
    <name evidence="8" type="primary">modD</name>
    <name evidence="8" type="ORF">DOO78_26045</name>
</gene>
<dbReference type="InterPro" id="IPR022412">
    <property type="entry name" value="Quinolinate_PRibosylTrfase_N"/>
</dbReference>
<evidence type="ECO:0000256" key="1">
    <source>
        <dbReference type="ARBA" id="ARBA00009400"/>
    </source>
</evidence>